<evidence type="ECO:0000313" key="2">
    <source>
        <dbReference type="Proteomes" id="UP000053405"/>
    </source>
</evidence>
<sequence length="62" mass="6788">MRFYYPAPSAGGCEFTRAILSTSVDNIVDRSADVAVCDTLEPRALWMSAVEKPHRAGKRSVS</sequence>
<proteinExistence type="predicted"/>
<dbReference type="AlphaFoldDB" id="L7L9A9"/>
<name>L7L9A9_9ACTN</name>
<organism evidence="1 2">
    <name type="scientific">Gordonia hirsuta DSM 44140 = NBRC 16056</name>
    <dbReference type="NCBI Taxonomy" id="1121927"/>
    <lineage>
        <taxon>Bacteria</taxon>
        <taxon>Bacillati</taxon>
        <taxon>Actinomycetota</taxon>
        <taxon>Actinomycetes</taxon>
        <taxon>Mycobacteriales</taxon>
        <taxon>Gordoniaceae</taxon>
        <taxon>Gordonia</taxon>
    </lineage>
</organism>
<dbReference type="STRING" id="1121927.GOHSU_24_00240"/>
<dbReference type="Proteomes" id="UP000053405">
    <property type="component" value="Unassembled WGS sequence"/>
</dbReference>
<reference evidence="1 2" key="1">
    <citation type="submission" date="2012-12" db="EMBL/GenBank/DDBJ databases">
        <title>Whole genome shotgun sequence of Gordonia hirsuta NBRC 16056.</title>
        <authorList>
            <person name="Isaki-Nakamura S."/>
            <person name="Hosoyama A."/>
            <person name="Tsuchikane K."/>
            <person name="Katsumata H."/>
            <person name="Baba S."/>
            <person name="Yamazaki S."/>
            <person name="Fujita N."/>
        </authorList>
    </citation>
    <scope>NUCLEOTIDE SEQUENCE [LARGE SCALE GENOMIC DNA]</scope>
    <source>
        <strain evidence="1 2">NBRC 16056</strain>
    </source>
</reference>
<dbReference type="EMBL" id="BANT01000024">
    <property type="protein sequence ID" value="GAC57735.1"/>
    <property type="molecule type" value="Genomic_DNA"/>
</dbReference>
<protein>
    <submittedName>
        <fullName evidence="1">Uncharacterized protein</fullName>
    </submittedName>
</protein>
<evidence type="ECO:0000313" key="1">
    <source>
        <dbReference type="EMBL" id="GAC57735.1"/>
    </source>
</evidence>
<comment type="caution">
    <text evidence="1">The sequence shown here is derived from an EMBL/GenBank/DDBJ whole genome shotgun (WGS) entry which is preliminary data.</text>
</comment>
<gene>
    <name evidence="1" type="ORF">GOHSU_24_00240</name>
</gene>
<accession>L7L9A9</accession>
<keyword evidence="2" id="KW-1185">Reference proteome</keyword>